<keyword evidence="4" id="KW-0808">Transferase</keyword>
<evidence type="ECO:0000256" key="14">
    <source>
        <dbReference type="ARBA" id="ARBA00042865"/>
    </source>
</evidence>
<protein>
    <recommendedName>
        <fullName evidence="14">Peptide O-xylosyltransferase</fullName>
    </recommendedName>
</protein>
<evidence type="ECO:0000256" key="13">
    <source>
        <dbReference type="ARBA" id="ARBA00023180"/>
    </source>
</evidence>
<accession>A0ABS3BQD6</accession>
<evidence type="ECO:0000256" key="6">
    <source>
        <dbReference type="ARBA" id="ARBA00022723"/>
    </source>
</evidence>
<dbReference type="PANTHER" id="PTHR46025">
    <property type="entry name" value="XYLOSYLTRANSFERASE OXT"/>
    <property type="match status" value="1"/>
</dbReference>
<keyword evidence="16" id="KW-1185">Reference proteome</keyword>
<keyword evidence="11" id="KW-0472">Membrane</keyword>
<evidence type="ECO:0000313" key="16">
    <source>
        <dbReference type="Proteomes" id="UP000664698"/>
    </source>
</evidence>
<evidence type="ECO:0000256" key="1">
    <source>
        <dbReference type="ARBA" id="ARBA00004323"/>
    </source>
</evidence>
<dbReference type="RefSeq" id="WP_206569217.1">
    <property type="nucleotide sequence ID" value="NZ_JAFKCW010000002.1"/>
</dbReference>
<name>A0ABS3BQD6_9BACT</name>
<proteinExistence type="predicted"/>
<evidence type="ECO:0000256" key="9">
    <source>
        <dbReference type="ARBA" id="ARBA00022989"/>
    </source>
</evidence>
<reference evidence="15 16" key="1">
    <citation type="submission" date="2021-03" db="EMBL/GenBank/DDBJ databases">
        <title>novel species isolated from a fishpond in China.</title>
        <authorList>
            <person name="Lu H."/>
            <person name="Cai Z."/>
        </authorList>
    </citation>
    <scope>NUCLEOTIDE SEQUENCE [LARGE SCALE GENOMIC DNA]</scope>
    <source>
        <strain evidence="15 16">JCM 31546</strain>
    </source>
</reference>
<sequence>MTNLENLPKRVNALQKLPNIAYLILVHRFPEQFKRLFRAIYQPENHYLIHVDKKADPKTNLIVESFLMDYPNTYVMDRENVGWGGFSMVQSELNGMLYLLTHNLKWDFFINLSGQDFPLHSQRSIRGFLGKHPRTNFIKADNQAQERPETMNRIDNHFTETHNGFEGFIYRRPYMQGITSYIGGQWMIVTRACCEFLCFSPEVKKFEDFYLNTLLADESFFQTVLMNTSFEEAIVSDDKRAIIWVSDGEIKLRPKTFTIDDLEFLASSDDLFARKFDEGLDDSILRALEGFLESDFSSISSAAAAQPLPTRTFKISKTGGLTTRTLLATPFDDG</sequence>
<keyword evidence="12" id="KW-1015">Disulfide bond</keyword>
<evidence type="ECO:0000256" key="12">
    <source>
        <dbReference type="ARBA" id="ARBA00023157"/>
    </source>
</evidence>
<evidence type="ECO:0000256" key="4">
    <source>
        <dbReference type="ARBA" id="ARBA00022679"/>
    </source>
</evidence>
<evidence type="ECO:0000256" key="10">
    <source>
        <dbReference type="ARBA" id="ARBA00023034"/>
    </source>
</evidence>
<comment type="subcellular location">
    <subcellularLocation>
        <location evidence="2">Endoplasmic reticulum membrane</location>
        <topology evidence="2">Single-pass type II membrane protein</topology>
    </subcellularLocation>
    <subcellularLocation>
        <location evidence="1">Golgi apparatus membrane</location>
        <topology evidence="1">Single-pass type II membrane protein</topology>
    </subcellularLocation>
</comment>
<keyword evidence="8" id="KW-0735">Signal-anchor</keyword>
<evidence type="ECO:0000313" key="15">
    <source>
        <dbReference type="EMBL" id="MBN7801247.1"/>
    </source>
</evidence>
<keyword evidence="7" id="KW-0256">Endoplasmic reticulum</keyword>
<evidence type="ECO:0000256" key="11">
    <source>
        <dbReference type="ARBA" id="ARBA00023136"/>
    </source>
</evidence>
<organism evidence="15 16">
    <name type="scientific">Algoriphagus aestuariicola</name>
    <dbReference type="NCBI Taxonomy" id="1852016"/>
    <lineage>
        <taxon>Bacteria</taxon>
        <taxon>Pseudomonadati</taxon>
        <taxon>Bacteroidota</taxon>
        <taxon>Cytophagia</taxon>
        <taxon>Cytophagales</taxon>
        <taxon>Cyclobacteriaceae</taxon>
        <taxon>Algoriphagus</taxon>
    </lineage>
</organism>
<dbReference type="PANTHER" id="PTHR46025:SF3">
    <property type="entry name" value="XYLOSYLTRANSFERASE OXT"/>
    <property type="match status" value="1"/>
</dbReference>
<gene>
    <name evidence="15" type="ORF">J0A67_10260</name>
</gene>
<dbReference type="InterPro" id="IPR003406">
    <property type="entry name" value="Glyco_trans_14"/>
</dbReference>
<keyword evidence="3" id="KW-0328">Glycosyltransferase</keyword>
<evidence type="ECO:0000256" key="2">
    <source>
        <dbReference type="ARBA" id="ARBA00004648"/>
    </source>
</evidence>
<dbReference type="InterPro" id="IPR043538">
    <property type="entry name" value="XYLT"/>
</dbReference>
<keyword evidence="9" id="KW-1133">Transmembrane helix</keyword>
<dbReference type="Pfam" id="PF02485">
    <property type="entry name" value="Branch"/>
    <property type="match status" value="1"/>
</dbReference>
<dbReference type="EMBL" id="JAFKCW010000002">
    <property type="protein sequence ID" value="MBN7801247.1"/>
    <property type="molecule type" value="Genomic_DNA"/>
</dbReference>
<keyword evidence="5" id="KW-0812">Transmembrane</keyword>
<evidence type="ECO:0000256" key="3">
    <source>
        <dbReference type="ARBA" id="ARBA00022676"/>
    </source>
</evidence>
<evidence type="ECO:0000256" key="7">
    <source>
        <dbReference type="ARBA" id="ARBA00022824"/>
    </source>
</evidence>
<comment type="caution">
    <text evidence="15">The sequence shown here is derived from an EMBL/GenBank/DDBJ whole genome shotgun (WGS) entry which is preliminary data.</text>
</comment>
<evidence type="ECO:0000256" key="5">
    <source>
        <dbReference type="ARBA" id="ARBA00022692"/>
    </source>
</evidence>
<dbReference type="Proteomes" id="UP000664698">
    <property type="component" value="Unassembled WGS sequence"/>
</dbReference>
<keyword evidence="10" id="KW-0333">Golgi apparatus</keyword>
<keyword evidence="13" id="KW-0325">Glycoprotein</keyword>
<keyword evidence="6" id="KW-0479">Metal-binding</keyword>
<evidence type="ECO:0000256" key="8">
    <source>
        <dbReference type="ARBA" id="ARBA00022968"/>
    </source>
</evidence>